<name>A0A3B1D9L8_9ZZZZ</name>
<sequence length="48" mass="5592">KIGRAKTSTDPAPLNMVETVITFKPRDQWREDLTWDALIDEMDAKLQF</sequence>
<organism evidence="1">
    <name type="scientific">hydrothermal vent metagenome</name>
    <dbReference type="NCBI Taxonomy" id="652676"/>
    <lineage>
        <taxon>unclassified sequences</taxon>
        <taxon>metagenomes</taxon>
        <taxon>ecological metagenomes</taxon>
    </lineage>
</organism>
<gene>
    <name evidence="1" type="ORF">MNBD_NITROSPIRAE01-1007</name>
</gene>
<dbReference type="AlphaFoldDB" id="A0A3B1D9L8"/>
<dbReference type="EMBL" id="UOGF01000076">
    <property type="protein sequence ID" value="VAX31530.1"/>
    <property type="molecule type" value="Genomic_DNA"/>
</dbReference>
<feature type="non-terminal residue" evidence="1">
    <location>
        <position position="1"/>
    </location>
</feature>
<proteinExistence type="predicted"/>
<evidence type="ECO:0000313" key="1">
    <source>
        <dbReference type="EMBL" id="VAX31530.1"/>
    </source>
</evidence>
<reference evidence="1" key="1">
    <citation type="submission" date="2018-06" db="EMBL/GenBank/DDBJ databases">
        <authorList>
            <person name="Zhirakovskaya E."/>
        </authorList>
    </citation>
    <scope>NUCLEOTIDE SEQUENCE</scope>
</reference>
<accession>A0A3B1D9L8</accession>
<protein>
    <submittedName>
        <fullName evidence="1">Cobalt-zinc-cadmium resistance protein CzcA Cation efflux system protein CusA</fullName>
    </submittedName>
</protein>